<dbReference type="NCBIfam" id="NF033545">
    <property type="entry name" value="transpos_IS630"/>
    <property type="match status" value="1"/>
</dbReference>
<evidence type="ECO:0000313" key="2">
    <source>
        <dbReference type="EMBL" id="ATY83859.1"/>
    </source>
</evidence>
<dbReference type="KEGG" id="kyr:CVV65_01805"/>
<dbReference type="SUPFAM" id="SSF46689">
    <property type="entry name" value="Homeodomain-like"/>
    <property type="match status" value="1"/>
</dbReference>
<dbReference type="EMBL" id="CP024955">
    <property type="protein sequence ID" value="ATY83859.1"/>
    <property type="molecule type" value="Genomic_DNA"/>
</dbReference>
<reference evidence="4" key="1">
    <citation type="submission" date="2017-11" db="EMBL/GenBank/DDBJ databases">
        <title>Complete Genome Sequence of Kyrpidia sp. Strain EA-1, a thermophilic, hydrogen-oxidizing Bacterium, isolated from the Azores.</title>
        <authorList>
            <person name="Reiner J.E."/>
            <person name="Lapp C.J."/>
            <person name="Bunk B."/>
            <person name="Gescher J."/>
        </authorList>
    </citation>
    <scope>NUCLEOTIDE SEQUENCE [LARGE SCALE GENOMIC DNA]</scope>
    <source>
        <strain evidence="4">EA-1</strain>
    </source>
</reference>
<dbReference type="InterPro" id="IPR012337">
    <property type="entry name" value="RNaseH-like_sf"/>
</dbReference>
<protein>
    <submittedName>
        <fullName evidence="3">IS630 family transposase</fullName>
    </submittedName>
</protein>
<dbReference type="InterPro" id="IPR047655">
    <property type="entry name" value="Transpos_IS630-like"/>
</dbReference>
<keyword evidence="4" id="KW-1185">Reference proteome</keyword>
<evidence type="ECO:0000259" key="1">
    <source>
        <dbReference type="Pfam" id="PF13358"/>
    </source>
</evidence>
<dbReference type="InterPro" id="IPR036397">
    <property type="entry name" value="RNaseH_sf"/>
</dbReference>
<dbReference type="KEGG" id="kyr:CVV65_05515"/>
<dbReference type="GO" id="GO:0003676">
    <property type="term" value="F:nucleic acid binding"/>
    <property type="evidence" value="ECO:0007669"/>
    <property type="project" value="InterPro"/>
</dbReference>
<dbReference type="RefSeq" id="WP_100666696.1">
    <property type="nucleotide sequence ID" value="NZ_CP024955.1"/>
</dbReference>
<dbReference type="AlphaFoldDB" id="A0A2K8N7B4"/>
<sequence length="381" mass="43425">MPGRVYRKLHPEITLTEEERMQLERIRQSRSESVRHVQRASILLLCADGQNKAAIARDLGMSLVAVNGTIRRARKVGVLQALDDLPRSGHPEVITPEAKAWLISLACQKPTALGYPHEVWTYSLLAQHVRAHCEEAGHPSLARLAKGTISKILRAQDIHPHRIEYYLEKRDPEFDAKMAEVLAVYQEVEILREAGDPQAPLKAILSYDEKPGIQAIANTAPDRLPKPGVGGTLQRDHEYVRLGTLSVLSGIDLVTGHVHHSLCERHRSAEFIEFLKVVDAYYPPGVEIHIILDNHSAHTSKQTRSYLESVPGRFTFVFTPKHGSWLNIIESFFAQMSRTVLRHIRVNSKEELRERIEQYLDELNKHPVPFRWRYGLQMVRE</sequence>
<dbReference type="Pfam" id="PF13358">
    <property type="entry name" value="DDE_3"/>
    <property type="match status" value="1"/>
</dbReference>
<dbReference type="EMBL" id="CP024955">
    <property type="protein sequence ID" value="ATY84480.1"/>
    <property type="molecule type" value="Genomic_DNA"/>
</dbReference>
<evidence type="ECO:0000313" key="4">
    <source>
        <dbReference type="Proteomes" id="UP000231932"/>
    </source>
</evidence>
<dbReference type="InterPro" id="IPR038717">
    <property type="entry name" value="Tc1-like_DDE_dom"/>
</dbReference>
<dbReference type="Pfam" id="PF13551">
    <property type="entry name" value="HTH_29"/>
    <property type="match status" value="1"/>
</dbReference>
<reference evidence="3" key="2">
    <citation type="journal article" date="2018" name="Genome Announc.">
        <title>Complete Genome Sequence of Kyrpidia sp. Strain EA-1, a Thermophilic Knallgas Bacterium, Isolated from the Azores.</title>
        <authorList>
            <person name="Reiner J.E."/>
            <person name="Lapp C.J."/>
            <person name="Bunk B."/>
            <person name="Sproer C."/>
            <person name="Overmann J."/>
            <person name="Gescher J."/>
        </authorList>
    </citation>
    <scope>NUCLEOTIDE SEQUENCE</scope>
    <source>
        <strain evidence="3">EA-1</strain>
    </source>
</reference>
<evidence type="ECO:0000313" key="3">
    <source>
        <dbReference type="EMBL" id="ATY84480.1"/>
    </source>
</evidence>
<organism evidence="3 4">
    <name type="scientific">Kyrpidia spormannii</name>
    <dbReference type="NCBI Taxonomy" id="2055160"/>
    <lineage>
        <taxon>Bacteria</taxon>
        <taxon>Bacillati</taxon>
        <taxon>Bacillota</taxon>
        <taxon>Bacilli</taxon>
        <taxon>Bacillales</taxon>
        <taxon>Alicyclobacillaceae</taxon>
        <taxon>Kyrpidia</taxon>
    </lineage>
</organism>
<dbReference type="OrthoDB" id="2375382at2"/>
<accession>A0A2K8N7B4</accession>
<name>A0A2K8N7B4_9BACL</name>
<dbReference type="InterPro" id="IPR009057">
    <property type="entry name" value="Homeodomain-like_sf"/>
</dbReference>
<dbReference type="SUPFAM" id="SSF53098">
    <property type="entry name" value="Ribonuclease H-like"/>
    <property type="match status" value="1"/>
</dbReference>
<dbReference type="Proteomes" id="UP000231932">
    <property type="component" value="Chromosome"/>
</dbReference>
<proteinExistence type="predicted"/>
<gene>
    <name evidence="2" type="ORF">CVV65_01805</name>
    <name evidence="3" type="ORF">CVV65_05515</name>
</gene>
<feature type="domain" description="Tc1-like transposase DDE" evidence="1">
    <location>
        <begin position="231"/>
        <end position="353"/>
    </location>
</feature>
<dbReference type="Gene3D" id="3.30.420.10">
    <property type="entry name" value="Ribonuclease H-like superfamily/Ribonuclease H"/>
    <property type="match status" value="1"/>
</dbReference>